<feature type="compositionally biased region" description="Polar residues" evidence="12">
    <location>
        <begin position="1017"/>
        <end position="1030"/>
    </location>
</feature>
<name>A0AAN8GIL8_PATCE</name>
<feature type="region of interest" description="Disordered" evidence="12">
    <location>
        <begin position="130"/>
        <end position="163"/>
    </location>
</feature>
<keyword evidence="11" id="KW-0175">Coiled coil</keyword>
<proteinExistence type="inferred from homology"/>
<feature type="region of interest" description="Disordered" evidence="12">
    <location>
        <begin position="675"/>
        <end position="741"/>
    </location>
</feature>
<dbReference type="EMBL" id="JAZGQO010000018">
    <property type="protein sequence ID" value="KAK6167264.1"/>
    <property type="molecule type" value="Genomic_DNA"/>
</dbReference>
<dbReference type="GO" id="GO:0005789">
    <property type="term" value="C:endoplasmic reticulum membrane"/>
    <property type="evidence" value="ECO:0007669"/>
    <property type="project" value="UniProtKB-SubCell"/>
</dbReference>
<evidence type="ECO:0000256" key="9">
    <source>
        <dbReference type="ARBA" id="ARBA00061226"/>
    </source>
</evidence>
<feature type="compositionally biased region" description="Polar residues" evidence="12">
    <location>
        <begin position="191"/>
        <end position="200"/>
    </location>
</feature>
<keyword evidence="6" id="KW-0472">Membrane</keyword>
<keyword evidence="2" id="KW-0812">Transmembrane</keyword>
<evidence type="ECO:0000256" key="2">
    <source>
        <dbReference type="ARBA" id="ARBA00022692"/>
    </source>
</evidence>
<feature type="region of interest" description="Disordered" evidence="12">
    <location>
        <begin position="42"/>
        <end position="65"/>
    </location>
</feature>
<comment type="caution">
    <text evidence="14">The sequence shown here is derived from an EMBL/GenBank/DDBJ whole genome shotgun (WGS) entry which is preliminary data.</text>
</comment>
<dbReference type="GO" id="GO:0034975">
    <property type="term" value="P:protein folding in endoplasmic reticulum"/>
    <property type="evidence" value="ECO:0007669"/>
    <property type="project" value="TreeGrafter"/>
</dbReference>
<dbReference type="Pfam" id="PF07738">
    <property type="entry name" value="Sad1_UNC"/>
    <property type="match status" value="1"/>
</dbReference>
<keyword evidence="15" id="KW-1185">Reference proteome</keyword>
<dbReference type="InterPro" id="IPR012919">
    <property type="entry name" value="SUN_dom"/>
</dbReference>
<keyword evidence="4" id="KW-0256">Endoplasmic reticulum</keyword>
<comment type="subcellular location">
    <subcellularLocation>
        <location evidence="8">Endomembrane system</location>
        <topology evidence="8">Single-pass type I membrane protein</topology>
    </subcellularLocation>
    <subcellularLocation>
        <location evidence="1">Endoplasmic reticulum membrane</location>
        <topology evidence="1">Single-pass membrane protein</topology>
    </subcellularLocation>
</comment>
<feature type="compositionally biased region" description="Polar residues" evidence="12">
    <location>
        <begin position="694"/>
        <end position="706"/>
    </location>
</feature>
<gene>
    <name evidence="14" type="ORF">SNE40_021337</name>
</gene>
<feature type="coiled-coil region" evidence="11">
    <location>
        <begin position="852"/>
        <end position="950"/>
    </location>
</feature>
<evidence type="ECO:0000259" key="13">
    <source>
        <dbReference type="PROSITE" id="PS51469"/>
    </source>
</evidence>
<feature type="compositionally biased region" description="Polar residues" evidence="12">
    <location>
        <begin position="267"/>
        <end position="278"/>
    </location>
</feature>
<feature type="domain" description="SUN" evidence="13">
    <location>
        <begin position="261"/>
        <end position="417"/>
    </location>
</feature>
<reference evidence="14 15" key="1">
    <citation type="submission" date="2024-01" db="EMBL/GenBank/DDBJ databases">
        <title>The genome of the rayed Mediterranean limpet Patella caerulea (Linnaeus, 1758).</title>
        <authorList>
            <person name="Anh-Thu Weber A."/>
            <person name="Halstead-Nussloch G."/>
        </authorList>
    </citation>
    <scope>NUCLEOTIDE SEQUENCE [LARGE SCALE GENOMIC DNA]</scope>
    <source>
        <strain evidence="14">AATW-2023a</strain>
        <tissue evidence="14">Whole specimen</tissue>
    </source>
</reference>
<feature type="compositionally biased region" description="Basic and acidic residues" evidence="12">
    <location>
        <begin position="1074"/>
        <end position="1084"/>
    </location>
</feature>
<evidence type="ECO:0000256" key="1">
    <source>
        <dbReference type="ARBA" id="ARBA00004389"/>
    </source>
</evidence>
<evidence type="ECO:0000256" key="10">
    <source>
        <dbReference type="ARBA" id="ARBA00064635"/>
    </source>
</evidence>
<dbReference type="FunFam" id="2.60.120.260:FF:000099">
    <property type="entry name" value="Uncharacterized protein, isoform C"/>
    <property type="match status" value="1"/>
</dbReference>
<dbReference type="AlphaFoldDB" id="A0AAN8GIL8"/>
<organism evidence="14 15">
    <name type="scientific">Patella caerulea</name>
    <name type="common">Rayed Mediterranean limpet</name>
    <dbReference type="NCBI Taxonomy" id="87958"/>
    <lineage>
        <taxon>Eukaryota</taxon>
        <taxon>Metazoa</taxon>
        <taxon>Spiralia</taxon>
        <taxon>Lophotrochozoa</taxon>
        <taxon>Mollusca</taxon>
        <taxon>Gastropoda</taxon>
        <taxon>Patellogastropoda</taxon>
        <taxon>Patelloidea</taxon>
        <taxon>Patellidae</taxon>
        <taxon>Patella</taxon>
    </lineage>
</organism>
<evidence type="ECO:0000313" key="15">
    <source>
        <dbReference type="Proteomes" id="UP001347796"/>
    </source>
</evidence>
<keyword evidence="3" id="KW-0732">Signal</keyword>
<evidence type="ECO:0000313" key="14">
    <source>
        <dbReference type="EMBL" id="KAK6167264.1"/>
    </source>
</evidence>
<feature type="region of interest" description="Disordered" evidence="12">
    <location>
        <begin position="190"/>
        <end position="239"/>
    </location>
</feature>
<evidence type="ECO:0000256" key="6">
    <source>
        <dbReference type="ARBA" id="ARBA00023136"/>
    </source>
</evidence>
<accession>A0AAN8GIL8</accession>
<feature type="compositionally biased region" description="Low complexity" evidence="12">
    <location>
        <begin position="150"/>
        <end position="163"/>
    </location>
</feature>
<evidence type="ECO:0000256" key="4">
    <source>
        <dbReference type="ARBA" id="ARBA00022824"/>
    </source>
</evidence>
<feature type="region of interest" description="Disordered" evidence="12">
    <location>
        <begin position="1015"/>
        <end position="1089"/>
    </location>
</feature>
<dbReference type="PROSITE" id="PS51469">
    <property type="entry name" value="SUN"/>
    <property type="match status" value="1"/>
</dbReference>
<evidence type="ECO:0000256" key="12">
    <source>
        <dbReference type="SAM" id="MobiDB-lite"/>
    </source>
</evidence>
<feature type="region of interest" description="Disordered" evidence="12">
    <location>
        <begin position="85"/>
        <end position="104"/>
    </location>
</feature>
<evidence type="ECO:0000256" key="7">
    <source>
        <dbReference type="ARBA" id="ARBA00023180"/>
    </source>
</evidence>
<dbReference type="PANTHER" id="PTHR12953">
    <property type="entry name" value="MEMBRANE PROTEIN CH1 RELATED"/>
    <property type="match status" value="1"/>
</dbReference>
<evidence type="ECO:0000256" key="11">
    <source>
        <dbReference type="SAM" id="Coils"/>
    </source>
</evidence>
<evidence type="ECO:0000256" key="5">
    <source>
        <dbReference type="ARBA" id="ARBA00022989"/>
    </source>
</evidence>
<feature type="compositionally biased region" description="Polar residues" evidence="12">
    <location>
        <begin position="89"/>
        <end position="104"/>
    </location>
</feature>
<dbReference type="InterPro" id="IPR045120">
    <property type="entry name" value="Suco/Slp1-like"/>
</dbReference>
<sequence length="1226" mass="135514">MRWKSSRIVVGILFIINFGYLYGDIAREPINDNNFQIDNPQQINTEDNTQQDDKNDQNVIPPDKQNVAVDTEQIIIREDVISSHVETGDQANSNKPIENEIQSSQTGSVVDEILSLENSASFILVDSIQSSQSQGDNEAVSKSYDTPPNQSESSASIIQASAESGSFETAETATPILEHYISSGIDISSIADNTESSPQPTVVGDAPSPTPVTAPPHSTSDSLPITDETEPGGKQEEDFPSFTEWTQKVLAEQEKTKQESQSSSGQANTATTSQKKLRNNYASNSCGAKILATNPEAENVKHVLTSNKDEYMINPCSAKKWFLVELCEPVQVKMVEMASLELFSSQPKSFRVFISDRYPAKEWQSLGVYEAKDERVIQTFHTTNDQFVKYIKVEMIEHYGNEHFCPITLFRLYGLPIADDDENDNDEQNLQTETDLESGKLVENDEEESKDGARNLFMSAKDTVVNLVKKVLNVDDGTKKGLDQDNNITGLHVDLNKNLSADGTILPCVPVILSESEDELPTVLVPTPTIKETTGSETVDVPIVTKLDDDEQIPSSHINNVMLDIHQCFNVTPTTSSHKLLCSYINTMLRSSATPICLKDDNIVSSLSDEQTTQVDMVTTDKPFEQIVTSLKDESMESNSDGIVETLESQSELFESMQTVATKDSSAAVQPTFTQTMSSIESSRPSDKTPSSSIQTEDIATHSESSVVHDHTSLDLPVSQTSDQGETTPITLEPSSTDVGAQKVEVTETKTKVLDITTTTLEGLDIVEQTKMESKATSDILEPTTSHLLPDAISPTIEVSKTETVMSSHKVEPATPIVKPVVGVDEKVLGVKDKELKKPKDLDLVKVPLGSIAKRETAIMRLTNRIKALELNVSLSSRFLEELSQRFKKQNEEIMKLMNKTIARLNNSTRESEINDIRQQRQLDILESRIDNLTSIVDNLAKNMEALTNKISDRQMVWTSVEFVILMIVCVVCLLRGRPVTISPELKQLLETMPKQPNPTMLQRRNSVDMGAMSHNRPASTMRKNASETTLVDPCLVNSTNTTPHPETHLLKEGVRRKKKKKFKNVESKSTTSLHERSKHKDQSSPDEISSEAGILFGADAVNTLTGLGIQEVDPGPVSSSSSTVSLPAQCCPHPIIESCKENENSIQQVESQKYYSTNKSSVGIRTSGKQKKHNRPLSNGTSDIIIETIKPVLTKQKDDRKQSLPSKLESLKDNRGHKSRVSWLF</sequence>
<keyword evidence="5" id="KW-1133">Transmembrane helix</keyword>
<dbReference type="PANTHER" id="PTHR12953:SF0">
    <property type="entry name" value="SUN DOMAIN-CONTAINING OSSIFICATION FACTOR"/>
    <property type="match status" value="1"/>
</dbReference>
<evidence type="ECO:0000256" key="3">
    <source>
        <dbReference type="ARBA" id="ARBA00022729"/>
    </source>
</evidence>
<feature type="region of interest" description="Disordered" evidence="12">
    <location>
        <begin position="1160"/>
        <end position="1182"/>
    </location>
</feature>
<feature type="compositionally biased region" description="Polar residues" evidence="12">
    <location>
        <begin position="718"/>
        <end position="739"/>
    </location>
</feature>
<comment type="subunit">
    <text evidence="10">Interacts with EMP65.</text>
</comment>
<keyword evidence="7" id="KW-0325">Glycoprotein</keyword>
<feature type="region of interest" description="Disordered" evidence="12">
    <location>
        <begin position="252"/>
        <end position="278"/>
    </location>
</feature>
<protein>
    <recommendedName>
        <fullName evidence="13">SUN domain-containing protein</fullName>
    </recommendedName>
</protein>
<dbReference type="Proteomes" id="UP001347796">
    <property type="component" value="Unassembled WGS sequence"/>
</dbReference>
<comment type="similarity">
    <text evidence="9">Belongs to the SLP1 family.</text>
</comment>
<evidence type="ECO:0000256" key="8">
    <source>
        <dbReference type="ARBA" id="ARBA00046288"/>
    </source>
</evidence>